<dbReference type="RefSeq" id="WP_133818106.1">
    <property type="nucleotide sequence ID" value="NZ_SNZH01000004.1"/>
</dbReference>
<reference evidence="2 3" key="1">
    <citation type="submission" date="2019-03" db="EMBL/GenBank/DDBJ databases">
        <title>Genomic Encyclopedia of Type Strains, Phase IV (KMG-IV): sequencing the most valuable type-strain genomes for metagenomic binning, comparative biology and taxonomic classification.</title>
        <authorList>
            <person name="Goeker M."/>
        </authorList>
    </citation>
    <scope>NUCLEOTIDE SEQUENCE [LARGE SCALE GENOMIC DNA]</scope>
    <source>
        <strain evidence="2 3">DSM 21667</strain>
    </source>
</reference>
<feature type="chain" id="PRO_5020260138" description="Ketosteroid isomerase-like protein" evidence="1">
    <location>
        <begin position="25"/>
        <end position="305"/>
    </location>
</feature>
<dbReference type="Proteomes" id="UP000295293">
    <property type="component" value="Unassembled WGS sequence"/>
</dbReference>
<sequence>MLPLLRHRALIACLLLGALPIVFAKPAPAGTQPAVDTLLAADRAFAAASAKTGLVDGLSAMFADDIAMPVPGRFARGIAEVRDYLLSNSDHAKSRIDWAPQRGGISADGLHGFTFGYMTLHKPDNSTQPLKYLSYWVKRDGSWRVVAYKRVRANAAPSAPEPMPPALPAPWDGAATDPARTQEYTRSLDQAERAFSDEAQKIGLGPAFAKYGSSDAINLGGPDDAQVVVGADKIAVAVSAGSPPNSSPVSWAPDEVIVAGSGDLGITLGFLQPNGAAADTSRKPIPFFTIWHRADTSAAWRYIAE</sequence>
<proteinExistence type="predicted"/>
<evidence type="ECO:0000313" key="2">
    <source>
        <dbReference type="EMBL" id="TDR45738.1"/>
    </source>
</evidence>
<evidence type="ECO:0008006" key="4">
    <source>
        <dbReference type="Google" id="ProtNLM"/>
    </source>
</evidence>
<gene>
    <name evidence="2" type="ORF">DFR29_104166</name>
</gene>
<dbReference type="OrthoDB" id="7566513at2"/>
<dbReference type="Gene3D" id="3.10.450.50">
    <property type="match status" value="1"/>
</dbReference>
<evidence type="ECO:0000256" key="1">
    <source>
        <dbReference type="SAM" id="SignalP"/>
    </source>
</evidence>
<comment type="caution">
    <text evidence="2">The sequence shown here is derived from an EMBL/GenBank/DDBJ whole genome shotgun (WGS) entry which is preliminary data.</text>
</comment>
<dbReference type="InterPro" id="IPR032710">
    <property type="entry name" value="NTF2-like_dom_sf"/>
</dbReference>
<dbReference type="SUPFAM" id="SSF54427">
    <property type="entry name" value="NTF2-like"/>
    <property type="match status" value="1"/>
</dbReference>
<dbReference type="EMBL" id="SNZH01000004">
    <property type="protein sequence ID" value="TDR45738.1"/>
    <property type="molecule type" value="Genomic_DNA"/>
</dbReference>
<keyword evidence="1" id="KW-0732">Signal</keyword>
<accession>A0A4R6Z2B1</accession>
<organism evidence="2 3">
    <name type="scientific">Tahibacter aquaticus</name>
    <dbReference type="NCBI Taxonomy" id="520092"/>
    <lineage>
        <taxon>Bacteria</taxon>
        <taxon>Pseudomonadati</taxon>
        <taxon>Pseudomonadota</taxon>
        <taxon>Gammaproteobacteria</taxon>
        <taxon>Lysobacterales</taxon>
        <taxon>Rhodanobacteraceae</taxon>
        <taxon>Tahibacter</taxon>
    </lineage>
</organism>
<protein>
    <recommendedName>
        <fullName evidence="4">Ketosteroid isomerase-like protein</fullName>
    </recommendedName>
</protein>
<feature type="signal peptide" evidence="1">
    <location>
        <begin position="1"/>
        <end position="24"/>
    </location>
</feature>
<keyword evidence="3" id="KW-1185">Reference proteome</keyword>
<name>A0A4R6Z2B1_9GAMM</name>
<evidence type="ECO:0000313" key="3">
    <source>
        <dbReference type="Proteomes" id="UP000295293"/>
    </source>
</evidence>
<dbReference type="AlphaFoldDB" id="A0A4R6Z2B1"/>